<evidence type="ECO:0000256" key="2">
    <source>
        <dbReference type="ARBA" id="ARBA00022448"/>
    </source>
</evidence>
<dbReference type="EMBL" id="MLJW01001663">
    <property type="protein sequence ID" value="OIQ77242.1"/>
    <property type="molecule type" value="Genomic_DNA"/>
</dbReference>
<protein>
    <submittedName>
        <fullName evidence="10">Outer membrane protein A</fullName>
    </submittedName>
</protein>
<dbReference type="SUPFAM" id="SSF56925">
    <property type="entry name" value="OMPA-like"/>
    <property type="match status" value="1"/>
</dbReference>
<dbReference type="Gene3D" id="2.40.160.20">
    <property type="match status" value="1"/>
</dbReference>
<comment type="caution">
    <text evidence="10">The sequence shown here is derived from an EMBL/GenBank/DDBJ whole genome shotgun (WGS) entry which is preliminary data.</text>
</comment>
<dbReference type="AlphaFoldDB" id="A0A1J5Q1Q6"/>
<name>A0A1J5Q1Q6_9ZZZZ</name>
<evidence type="ECO:0000256" key="1">
    <source>
        <dbReference type="ARBA" id="ARBA00004571"/>
    </source>
</evidence>
<feature type="domain" description="OmpA-like" evidence="9">
    <location>
        <begin position="262"/>
        <end position="390"/>
    </location>
</feature>
<dbReference type="PANTHER" id="PTHR30329:SF21">
    <property type="entry name" value="LIPOPROTEIN YIAD-RELATED"/>
    <property type="match status" value="1"/>
</dbReference>
<sequence>MTHTKNTFTNSAGKLSLLSLALMAAPLAMANDNGWYGGANIGQSQATIDDARITRGLLSNGLSAGPISDINRDLGYKVFGGYQFNKNFAVEGGYFDLGQFGFNTSTAPLGTLSGNIRLKGVNLDAVGTLPITDRFAVFGRLGVTNTQANDAFAGTGAVNVLNPNPSSRDTNLKVGLGLQYALTDALTPRTEIERYRIDDAVGNKGDVDLVSVGLVYRFGAPTPTPVARAYTPQPAVLAQAPEPVVVVPVAVPVPPPAPPPPPVPVKVSFSADSLFDFDNAAVKPAGRMELDKLANDLHGVDFDVINVTGHTDRLGSHAYNQKLSTRRAEAVNAYLVQSGGIAADKINAKGVDGSDPVTKPGDCVGSKATPALIACLQPDRRVDIEVTGKR</sequence>
<dbReference type="InterPro" id="IPR050330">
    <property type="entry name" value="Bact_OuterMem_StrucFunc"/>
</dbReference>
<dbReference type="SUPFAM" id="SSF103088">
    <property type="entry name" value="OmpA-like"/>
    <property type="match status" value="1"/>
</dbReference>
<keyword evidence="3" id="KW-1134">Transmembrane beta strand</keyword>
<dbReference type="InterPro" id="IPR006665">
    <property type="entry name" value="OmpA-like"/>
</dbReference>
<dbReference type="InterPro" id="IPR006664">
    <property type="entry name" value="OMP_bac"/>
</dbReference>
<keyword evidence="8" id="KW-0998">Cell outer membrane</keyword>
<dbReference type="PROSITE" id="PS51123">
    <property type="entry name" value="OMPA_2"/>
    <property type="match status" value="1"/>
</dbReference>
<dbReference type="GO" id="GO:0046930">
    <property type="term" value="C:pore complex"/>
    <property type="evidence" value="ECO:0007669"/>
    <property type="project" value="UniProtKB-KW"/>
</dbReference>
<organism evidence="10">
    <name type="scientific">mine drainage metagenome</name>
    <dbReference type="NCBI Taxonomy" id="410659"/>
    <lineage>
        <taxon>unclassified sequences</taxon>
        <taxon>metagenomes</taxon>
        <taxon>ecological metagenomes</taxon>
    </lineage>
</organism>
<keyword evidence="5" id="KW-0406">Ion transport</keyword>
<reference evidence="10" key="1">
    <citation type="submission" date="2016-10" db="EMBL/GenBank/DDBJ databases">
        <title>Sequence of Gallionella enrichment culture.</title>
        <authorList>
            <person name="Poehlein A."/>
            <person name="Muehling M."/>
            <person name="Daniel R."/>
        </authorList>
    </citation>
    <scope>NUCLEOTIDE SEQUENCE</scope>
</reference>
<evidence type="ECO:0000256" key="5">
    <source>
        <dbReference type="ARBA" id="ARBA00023065"/>
    </source>
</evidence>
<dbReference type="Pfam" id="PF00691">
    <property type="entry name" value="OmpA"/>
    <property type="match status" value="1"/>
</dbReference>
<dbReference type="InterPro" id="IPR000498">
    <property type="entry name" value="OmpA-like_TM_dom"/>
</dbReference>
<keyword evidence="7" id="KW-0472">Membrane</keyword>
<keyword evidence="6" id="KW-0626">Porin</keyword>
<proteinExistence type="predicted"/>
<keyword evidence="4" id="KW-0812">Transmembrane</keyword>
<accession>A0A1J5Q1Q6</accession>
<dbReference type="PRINTS" id="PR01021">
    <property type="entry name" value="OMPADOMAIN"/>
</dbReference>
<dbReference type="PANTHER" id="PTHR30329">
    <property type="entry name" value="STATOR ELEMENT OF FLAGELLAR MOTOR COMPLEX"/>
    <property type="match status" value="1"/>
</dbReference>
<dbReference type="InterPro" id="IPR036737">
    <property type="entry name" value="OmpA-like_sf"/>
</dbReference>
<dbReference type="InterPro" id="IPR011250">
    <property type="entry name" value="OMP/PagP_B-barrel"/>
</dbReference>
<evidence type="ECO:0000256" key="3">
    <source>
        <dbReference type="ARBA" id="ARBA00022452"/>
    </source>
</evidence>
<evidence type="ECO:0000256" key="6">
    <source>
        <dbReference type="ARBA" id="ARBA00023114"/>
    </source>
</evidence>
<keyword evidence="2" id="KW-0813">Transport</keyword>
<dbReference type="CDD" id="cd07185">
    <property type="entry name" value="OmpA_C-like"/>
    <property type="match status" value="1"/>
</dbReference>
<dbReference type="Pfam" id="PF01389">
    <property type="entry name" value="OmpA_membrane"/>
    <property type="match status" value="1"/>
</dbReference>
<evidence type="ECO:0000313" key="10">
    <source>
        <dbReference type="EMBL" id="OIQ77242.1"/>
    </source>
</evidence>
<comment type="subcellular location">
    <subcellularLocation>
        <location evidence="1">Cell outer membrane</location>
        <topology evidence="1">Multi-pass membrane protein</topology>
    </subcellularLocation>
</comment>
<dbReference type="Gene3D" id="3.30.1330.60">
    <property type="entry name" value="OmpA-like domain"/>
    <property type="match status" value="1"/>
</dbReference>
<evidence type="ECO:0000256" key="4">
    <source>
        <dbReference type="ARBA" id="ARBA00022692"/>
    </source>
</evidence>
<dbReference type="GO" id="GO:0006811">
    <property type="term" value="P:monoatomic ion transport"/>
    <property type="evidence" value="ECO:0007669"/>
    <property type="project" value="UniProtKB-KW"/>
</dbReference>
<dbReference type="GO" id="GO:0009279">
    <property type="term" value="C:cell outer membrane"/>
    <property type="evidence" value="ECO:0007669"/>
    <property type="project" value="UniProtKB-SubCell"/>
</dbReference>
<dbReference type="GO" id="GO:0015288">
    <property type="term" value="F:porin activity"/>
    <property type="evidence" value="ECO:0007669"/>
    <property type="project" value="UniProtKB-KW"/>
</dbReference>
<evidence type="ECO:0000256" key="8">
    <source>
        <dbReference type="ARBA" id="ARBA00023237"/>
    </source>
</evidence>
<evidence type="ECO:0000259" key="9">
    <source>
        <dbReference type="PROSITE" id="PS51123"/>
    </source>
</evidence>
<evidence type="ECO:0000256" key="7">
    <source>
        <dbReference type="ARBA" id="ARBA00023136"/>
    </source>
</evidence>
<gene>
    <name evidence="10" type="primary">ompA_13</name>
    <name evidence="10" type="ORF">GALL_410660</name>
</gene>